<organism evidence="4 5">
    <name type="scientific">Acropora cervicornis</name>
    <name type="common">Staghorn coral</name>
    <dbReference type="NCBI Taxonomy" id="6130"/>
    <lineage>
        <taxon>Eukaryota</taxon>
        <taxon>Metazoa</taxon>
        <taxon>Cnidaria</taxon>
        <taxon>Anthozoa</taxon>
        <taxon>Hexacorallia</taxon>
        <taxon>Scleractinia</taxon>
        <taxon>Astrocoeniina</taxon>
        <taxon>Acroporidae</taxon>
        <taxon>Acropora</taxon>
    </lineage>
</organism>
<dbReference type="Proteomes" id="UP001249851">
    <property type="component" value="Unassembled WGS sequence"/>
</dbReference>
<comment type="caution">
    <text evidence="4">The sequence shown here is derived from an EMBL/GenBank/DDBJ whole genome shotgun (WGS) entry which is preliminary data.</text>
</comment>
<dbReference type="InterPro" id="IPR050525">
    <property type="entry name" value="ECM_Assembly_Org"/>
</dbReference>
<dbReference type="AlphaFoldDB" id="A0AAD9QTJ8"/>
<dbReference type="SMART" id="SM00327">
    <property type="entry name" value="VWA"/>
    <property type="match status" value="1"/>
</dbReference>
<dbReference type="Pfam" id="PF00092">
    <property type="entry name" value="VWA"/>
    <property type="match status" value="1"/>
</dbReference>
<dbReference type="Pfam" id="PF00024">
    <property type="entry name" value="PAN_1"/>
    <property type="match status" value="1"/>
</dbReference>
<dbReference type="PANTHER" id="PTHR24020">
    <property type="entry name" value="COLLAGEN ALPHA"/>
    <property type="match status" value="1"/>
</dbReference>
<reference evidence="4" key="1">
    <citation type="journal article" date="2023" name="G3 (Bethesda)">
        <title>Whole genome assembly and annotation of the endangered Caribbean coral Acropora cervicornis.</title>
        <authorList>
            <person name="Selwyn J.D."/>
            <person name="Vollmer S.V."/>
        </authorList>
    </citation>
    <scope>NUCLEOTIDE SEQUENCE</scope>
    <source>
        <strain evidence="4">K2</strain>
    </source>
</reference>
<keyword evidence="1" id="KW-0732">Signal</keyword>
<name>A0AAD9QTJ8_ACRCE</name>
<proteinExistence type="predicted"/>
<evidence type="ECO:0000259" key="2">
    <source>
        <dbReference type="PROSITE" id="PS50234"/>
    </source>
</evidence>
<dbReference type="GO" id="GO:0005581">
    <property type="term" value="C:collagen trimer"/>
    <property type="evidence" value="ECO:0007669"/>
    <property type="project" value="UniProtKB-KW"/>
</dbReference>
<protein>
    <submittedName>
        <fullName evidence="4">Collagen alpha-1(XII) chain</fullName>
    </submittedName>
</protein>
<dbReference type="Gene3D" id="3.40.50.410">
    <property type="entry name" value="von Willebrand factor, type A domain"/>
    <property type="match status" value="1"/>
</dbReference>
<dbReference type="InterPro" id="IPR036465">
    <property type="entry name" value="vWFA_dom_sf"/>
</dbReference>
<feature type="chain" id="PRO_5042058447" evidence="1">
    <location>
        <begin position="28"/>
        <end position="265"/>
    </location>
</feature>
<evidence type="ECO:0000259" key="3">
    <source>
        <dbReference type="PROSITE" id="PS50948"/>
    </source>
</evidence>
<keyword evidence="5" id="KW-1185">Reference proteome</keyword>
<dbReference type="EMBL" id="JARQWQ010000015">
    <property type="protein sequence ID" value="KAK2567223.1"/>
    <property type="molecule type" value="Genomic_DNA"/>
</dbReference>
<dbReference type="SUPFAM" id="SSF57414">
    <property type="entry name" value="Hairpin loop containing domain-like"/>
    <property type="match status" value="1"/>
</dbReference>
<evidence type="ECO:0000256" key="1">
    <source>
        <dbReference type="SAM" id="SignalP"/>
    </source>
</evidence>
<evidence type="ECO:0000313" key="4">
    <source>
        <dbReference type="EMBL" id="KAK2567223.1"/>
    </source>
</evidence>
<gene>
    <name evidence="4" type="ORF">P5673_009034</name>
</gene>
<keyword evidence="4" id="KW-0176">Collagen</keyword>
<reference evidence="4" key="2">
    <citation type="journal article" date="2023" name="Science">
        <title>Genomic signatures of disease resistance in endangered staghorn corals.</title>
        <authorList>
            <person name="Vollmer S.V."/>
            <person name="Selwyn J.D."/>
            <person name="Despard B.A."/>
            <person name="Roesel C.L."/>
        </authorList>
    </citation>
    <scope>NUCLEOTIDE SEQUENCE</scope>
    <source>
        <strain evidence="4">K2</strain>
    </source>
</reference>
<dbReference type="PROSITE" id="PS50234">
    <property type="entry name" value="VWFA"/>
    <property type="match status" value="1"/>
</dbReference>
<sequence length="265" mass="29714">MERRINMGRKIFFILQLQVLFYAKANGAGTHIGAVYFSDRAWTQIRFTSNQDVDQVKASVLAIRYHKGGSRIARGLRKCRVGLFSVRNGMRSNVPRALLTITDLRISSGYSATKRESEKLKRKGVVIFAMGIGSSVHTGDLEGLASQPSYSHMFQLKSRSWIPAGSDLKIALALCSVGRTSNAVVHPVVPQHAINRHTIASHITFDDMECAFICIKHSSCYSFNFHSSSRLCELNYARKADFPIHFSYNRDSVYSELDFVPDDTL</sequence>
<dbReference type="SUPFAM" id="SSF53300">
    <property type="entry name" value="vWA-like"/>
    <property type="match status" value="1"/>
</dbReference>
<dbReference type="PANTHER" id="PTHR24020:SF20">
    <property type="entry name" value="PH DOMAIN-CONTAINING PROTEIN"/>
    <property type="match status" value="1"/>
</dbReference>
<feature type="domain" description="VWFA" evidence="2">
    <location>
        <begin position="1"/>
        <end position="172"/>
    </location>
</feature>
<feature type="domain" description="Apple" evidence="3">
    <location>
        <begin position="175"/>
        <end position="259"/>
    </location>
</feature>
<feature type="signal peptide" evidence="1">
    <location>
        <begin position="1"/>
        <end position="27"/>
    </location>
</feature>
<evidence type="ECO:0000313" key="5">
    <source>
        <dbReference type="Proteomes" id="UP001249851"/>
    </source>
</evidence>
<dbReference type="PROSITE" id="PS50948">
    <property type="entry name" value="PAN"/>
    <property type="match status" value="1"/>
</dbReference>
<dbReference type="InterPro" id="IPR003609">
    <property type="entry name" value="Pan_app"/>
</dbReference>
<dbReference type="InterPro" id="IPR002035">
    <property type="entry name" value="VWF_A"/>
</dbReference>
<accession>A0AAD9QTJ8</accession>